<dbReference type="AlphaFoldDB" id="A0A0J8VCF0"/>
<feature type="transmembrane region" description="Helical" evidence="1">
    <location>
        <begin position="136"/>
        <end position="157"/>
    </location>
</feature>
<accession>A0A0J8VCF0</accession>
<feature type="transmembrane region" description="Helical" evidence="1">
    <location>
        <begin position="301"/>
        <end position="320"/>
    </location>
</feature>
<feature type="transmembrane region" description="Helical" evidence="1">
    <location>
        <begin position="169"/>
        <end position="186"/>
    </location>
</feature>
<name>A0A0J8VCF0_9GAMM</name>
<gene>
    <name evidence="3" type="ORF">C9I94_05030</name>
</gene>
<dbReference type="GO" id="GO:0016747">
    <property type="term" value="F:acyltransferase activity, transferring groups other than amino-acyl groups"/>
    <property type="evidence" value="ECO:0007669"/>
    <property type="project" value="InterPro"/>
</dbReference>
<reference evidence="3 4" key="1">
    <citation type="submission" date="2018-01" db="EMBL/GenBank/DDBJ databases">
        <title>Whole genome sequencing of Histamine producing bacteria.</title>
        <authorList>
            <person name="Butler K."/>
        </authorList>
    </citation>
    <scope>NUCLEOTIDE SEQUENCE [LARGE SCALE GENOMIC DNA]</scope>
    <source>
        <strain evidence="3 4">DSM 24669</strain>
    </source>
</reference>
<organism evidence="3 4">
    <name type="scientific">Photobacterium swingsii</name>
    <dbReference type="NCBI Taxonomy" id="680026"/>
    <lineage>
        <taxon>Bacteria</taxon>
        <taxon>Pseudomonadati</taxon>
        <taxon>Pseudomonadota</taxon>
        <taxon>Gammaproteobacteria</taxon>
        <taxon>Vibrionales</taxon>
        <taxon>Vibrionaceae</taxon>
        <taxon>Photobacterium</taxon>
    </lineage>
</organism>
<keyword evidence="3" id="KW-0808">Transferase</keyword>
<feature type="domain" description="Acyltransferase 3" evidence="2">
    <location>
        <begin position="10"/>
        <end position="346"/>
    </location>
</feature>
<dbReference type="OrthoDB" id="128906at2"/>
<proteinExistence type="predicted"/>
<feature type="transmembrane region" description="Helical" evidence="1">
    <location>
        <begin position="64"/>
        <end position="85"/>
    </location>
</feature>
<evidence type="ECO:0000313" key="3">
    <source>
        <dbReference type="EMBL" id="PSW25930.1"/>
    </source>
</evidence>
<keyword evidence="1" id="KW-0812">Transmembrane</keyword>
<feature type="transmembrane region" description="Helical" evidence="1">
    <location>
        <begin position="218"/>
        <end position="237"/>
    </location>
</feature>
<evidence type="ECO:0000259" key="2">
    <source>
        <dbReference type="Pfam" id="PF01757"/>
    </source>
</evidence>
<protein>
    <submittedName>
        <fullName evidence="3">Acyltransferase</fullName>
    </submittedName>
</protein>
<evidence type="ECO:0000256" key="1">
    <source>
        <dbReference type="SAM" id="Phobius"/>
    </source>
</evidence>
<sequence>MKWNGINKDSVNLYKGLGILLIVTHNFMHRFPSPKENEMYFNENTIYALFDIFLNEPSGILRAMFSYFGHFGVQFFVFFSAYGLALKYENKQCETLPFLKNRLIKIYPMFLISILFYISYIGILKPLLLGKGMDGVILFIASSYDAILLKLTLLYNLYPGQGFSLVGPWWFLSMIFQFYLIFPFVINMRNKYGNIILTLPLILSIIIMYLFSGEIFGISLFFTVIGHFPLLALGILMSSKQKVNIPKSFGYIALAIFSLGNFHFNFFLISHFMAFLILILFTYDKITTMKPTSTTYKVFAYFGKISMPLFLVNGFLRFPFENYAHGYNNELITWLLFLPFLLICMLSSELLLTINRVFTQKVFIIKEA</sequence>
<dbReference type="EMBL" id="PYLZ01000002">
    <property type="protein sequence ID" value="PSW25930.1"/>
    <property type="molecule type" value="Genomic_DNA"/>
</dbReference>
<dbReference type="RefSeq" id="WP_048898484.1">
    <property type="nucleotide sequence ID" value="NZ_AP024852.1"/>
</dbReference>
<dbReference type="InterPro" id="IPR002656">
    <property type="entry name" value="Acyl_transf_3_dom"/>
</dbReference>
<dbReference type="STRING" id="680026.AB733_09045"/>
<keyword evidence="4" id="KW-1185">Reference proteome</keyword>
<comment type="caution">
    <text evidence="3">The sequence shown here is derived from an EMBL/GenBank/DDBJ whole genome shotgun (WGS) entry which is preliminary data.</text>
</comment>
<feature type="transmembrane region" description="Helical" evidence="1">
    <location>
        <begin position="192"/>
        <end position="211"/>
    </location>
</feature>
<keyword evidence="1" id="KW-1133">Transmembrane helix</keyword>
<feature type="transmembrane region" description="Helical" evidence="1">
    <location>
        <begin position="249"/>
        <end position="281"/>
    </location>
</feature>
<feature type="transmembrane region" description="Helical" evidence="1">
    <location>
        <begin position="332"/>
        <end position="352"/>
    </location>
</feature>
<dbReference type="Proteomes" id="UP000240481">
    <property type="component" value="Unassembled WGS sequence"/>
</dbReference>
<evidence type="ECO:0000313" key="4">
    <source>
        <dbReference type="Proteomes" id="UP000240481"/>
    </source>
</evidence>
<feature type="transmembrane region" description="Helical" evidence="1">
    <location>
        <begin position="106"/>
        <end position="124"/>
    </location>
</feature>
<keyword evidence="3" id="KW-0012">Acyltransferase</keyword>
<dbReference type="Pfam" id="PF01757">
    <property type="entry name" value="Acyl_transf_3"/>
    <property type="match status" value="1"/>
</dbReference>
<keyword evidence="1" id="KW-0472">Membrane</keyword>